<feature type="region of interest" description="Disordered" evidence="1">
    <location>
        <begin position="44"/>
        <end position="65"/>
    </location>
</feature>
<gene>
    <name evidence="2" type="ORF">PoB_000760100</name>
</gene>
<sequence length="99" mass="11158">MLSLYNMSLSGCKWWNFNNYVIGSVTDTTVKRVWFLYIASTQQGDLRLSGPPPGQSAGGSSRTRVRRVPAYLRADSLATVPPTPQLRRRRETKQNKNKG</sequence>
<protein>
    <submittedName>
        <fullName evidence="2">Uncharacterized protein</fullName>
    </submittedName>
</protein>
<dbReference type="AlphaFoldDB" id="A0AAV3Y1I2"/>
<evidence type="ECO:0000256" key="1">
    <source>
        <dbReference type="SAM" id="MobiDB-lite"/>
    </source>
</evidence>
<keyword evidence="3" id="KW-1185">Reference proteome</keyword>
<evidence type="ECO:0000313" key="3">
    <source>
        <dbReference type="Proteomes" id="UP000735302"/>
    </source>
</evidence>
<dbReference type="EMBL" id="BLXT01000880">
    <property type="protein sequence ID" value="GFN81095.1"/>
    <property type="molecule type" value="Genomic_DNA"/>
</dbReference>
<name>A0AAV3Y1I2_9GAST</name>
<proteinExistence type="predicted"/>
<accession>A0AAV3Y1I2</accession>
<organism evidence="2 3">
    <name type="scientific">Plakobranchus ocellatus</name>
    <dbReference type="NCBI Taxonomy" id="259542"/>
    <lineage>
        <taxon>Eukaryota</taxon>
        <taxon>Metazoa</taxon>
        <taxon>Spiralia</taxon>
        <taxon>Lophotrochozoa</taxon>
        <taxon>Mollusca</taxon>
        <taxon>Gastropoda</taxon>
        <taxon>Heterobranchia</taxon>
        <taxon>Euthyneura</taxon>
        <taxon>Panpulmonata</taxon>
        <taxon>Sacoglossa</taxon>
        <taxon>Placobranchoidea</taxon>
        <taxon>Plakobranchidae</taxon>
        <taxon>Plakobranchus</taxon>
    </lineage>
</organism>
<comment type="caution">
    <text evidence="2">The sequence shown here is derived from an EMBL/GenBank/DDBJ whole genome shotgun (WGS) entry which is preliminary data.</text>
</comment>
<feature type="compositionally biased region" description="Basic residues" evidence="1">
    <location>
        <begin position="86"/>
        <end position="99"/>
    </location>
</feature>
<dbReference type="Proteomes" id="UP000735302">
    <property type="component" value="Unassembled WGS sequence"/>
</dbReference>
<feature type="region of interest" description="Disordered" evidence="1">
    <location>
        <begin position="79"/>
        <end position="99"/>
    </location>
</feature>
<evidence type="ECO:0000313" key="2">
    <source>
        <dbReference type="EMBL" id="GFN81095.1"/>
    </source>
</evidence>
<reference evidence="2 3" key="1">
    <citation type="journal article" date="2021" name="Elife">
        <title>Chloroplast acquisition without the gene transfer in kleptoplastic sea slugs, Plakobranchus ocellatus.</title>
        <authorList>
            <person name="Maeda T."/>
            <person name="Takahashi S."/>
            <person name="Yoshida T."/>
            <person name="Shimamura S."/>
            <person name="Takaki Y."/>
            <person name="Nagai Y."/>
            <person name="Toyoda A."/>
            <person name="Suzuki Y."/>
            <person name="Arimoto A."/>
            <person name="Ishii H."/>
            <person name="Satoh N."/>
            <person name="Nishiyama T."/>
            <person name="Hasebe M."/>
            <person name="Maruyama T."/>
            <person name="Minagawa J."/>
            <person name="Obokata J."/>
            <person name="Shigenobu S."/>
        </authorList>
    </citation>
    <scope>NUCLEOTIDE SEQUENCE [LARGE SCALE GENOMIC DNA]</scope>
</reference>